<gene>
    <name evidence="1" type="ORF">PIIN_00996</name>
</gene>
<dbReference type="InterPro" id="IPR032675">
    <property type="entry name" value="LRR_dom_sf"/>
</dbReference>
<sequence>MNANSVNINYAPYFALQLTHVCRYWRILAINSPAIWETIVLSPGAVHCARKKGFWETISIYTQNTPVQIIISDSEIPRKLMEHNPALWSVYSPEELIYESSVRESFYDLKSYDLHGLKHVKSIVINVCSEPNLERLLDTHYDNLACCCDELKVLGSGDGISQFVLNLSTLLHHFDAKVVKCEDTEIVVSSERFVQGRALKEIHLSNINDIPLDLILEEFQEITVLCCTQSILEWNTEQMLAHSRLQKLKLEDRLSTDCRWLDYLHSPALNDLDTPNWASDEAFIGLLARLPKLRRINLGKSDDRRLLQLMEHLPRITNLVVSSDALTLLYDWTSYGLSKVPFPMLESLEIVAFDGKTHTLLPTIQARCFPPVLSPKEFSAQISTISVQVIGGRDDIESSLSDSDLFNLMDVKWEGQALTLTVQNARRRYM</sequence>
<dbReference type="InParanoid" id="G4T732"/>
<comment type="caution">
    <text evidence="1">The sequence shown here is derived from an EMBL/GenBank/DDBJ whole genome shotgun (WGS) entry which is preliminary data.</text>
</comment>
<evidence type="ECO:0000313" key="1">
    <source>
        <dbReference type="EMBL" id="CCA67164.1"/>
    </source>
</evidence>
<dbReference type="HOGENOM" id="CLU_637954_0_0_1"/>
<accession>G4T732</accession>
<dbReference type="OrthoDB" id="2423701at2759"/>
<keyword evidence="2" id="KW-1185">Reference proteome</keyword>
<dbReference type="EMBL" id="CAFZ01000010">
    <property type="protein sequence ID" value="CCA67164.1"/>
    <property type="molecule type" value="Genomic_DNA"/>
</dbReference>
<reference evidence="1 2" key="1">
    <citation type="journal article" date="2011" name="PLoS Pathog.">
        <title>Endophytic Life Strategies Decoded by Genome and Transcriptome Analyses of the Mutualistic Root Symbiont Piriformospora indica.</title>
        <authorList>
            <person name="Zuccaro A."/>
            <person name="Lahrmann U."/>
            <person name="Guldener U."/>
            <person name="Langen G."/>
            <person name="Pfiffi S."/>
            <person name="Biedenkopf D."/>
            <person name="Wong P."/>
            <person name="Samans B."/>
            <person name="Grimm C."/>
            <person name="Basiewicz M."/>
            <person name="Murat C."/>
            <person name="Martin F."/>
            <person name="Kogel K.H."/>
        </authorList>
    </citation>
    <scope>NUCLEOTIDE SEQUENCE [LARGE SCALE GENOMIC DNA]</scope>
    <source>
        <strain evidence="1 2">DSM 11827</strain>
    </source>
</reference>
<protein>
    <recommendedName>
        <fullName evidence="3">F-box domain-containing protein</fullName>
    </recommendedName>
</protein>
<dbReference type="AlphaFoldDB" id="G4T732"/>
<name>G4T732_SERID</name>
<organism evidence="1 2">
    <name type="scientific">Serendipita indica (strain DSM 11827)</name>
    <name type="common">Root endophyte fungus</name>
    <name type="synonym">Piriformospora indica</name>
    <dbReference type="NCBI Taxonomy" id="1109443"/>
    <lineage>
        <taxon>Eukaryota</taxon>
        <taxon>Fungi</taxon>
        <taxon>Dikarya</taxon>
        <taxon>Basidiomycota</taxon>
        <taxon>Agaricomycotina</taxon>
        <taxon>Agaricomycetes</taxon>
        <taxon>Sebacinales</taxon>
        <taxon>Serendipitaceae</taxon>
        <taxon>Serendipita</taxon>
    </lineage>
</organism>
<evidence type="ECO:0008006" key="3">
    <source>
        <dbReference type="Google" id="ProtNLM"/>
    </source>
</evidence>
<dbReference type="Gene3D" id="3.80.10.10">
    <property type="entry name" value="Ribonuclease Inhibitor"/>
    <property type="match status" value="1"/>
</dbReference>
<dbReference type="Proteomes" id="UP000007148">
    <property type="component" value="Unassembled WGS sequence"/>
</dbReference>
<proteinExistence type="predicted"/>
<evidence type="ECO:0000313" key="2">
    <source>
        <dbReference type="Proteomes" id="UP000007148"/>
    </source>
</evidence>